<protein>
    <submittedName>
        <fullName evidence="4">PASTA domain-containing protein</fullName>
    </submittedName>
</protein>
<feature type="compositionally biased region" description="Low complexity" evidence="1">
    <location>
        <begin position="138"/>
        <end position="150"/>
    </location>
</feature>
<sequence length="361" mass="36941">MPVGHSRTCSSAGRHDMDPLEEDLRRMLAARARAEVPDDTPVPRFVPPDRRDRRPSWLLMAGVAAAVVAVVLTVTLLPRGGSPGAVGGPGSTGGAVPPSQTAASRTTPPSGTGTNGSTTETTALPSTPPRSTPPRSTPTPTGTGTATVPGGLVGLSWEVAEQRLVDAGLQPYKITVGSPLPVDEVILLEGVSAGEEVAAGLSVGVAVSDSSLFVMPDLVNTTLDQAAQMLQSLGWTGSADSLVISPVEVVNTAQIGVIVSDAAACQAATSPMGGYNLPKNGSTIRVCVGTPKMLSIEPVAGLTVYEAVQTLRDRGFTFVSAVNVQLTPPLGQGNRVLDTDPAAGTVVRFDTPIVVRVYPSS</sequence>
<evidence type="ECO:0000313" key="5">
    <source>
        <dbReference type="Proteomes" id="UP000460221"/>
    </source>
</evidence>
<dbReference type="AlphaFoldDB" id="A0A7K1FPZ2"/>
<keyword evidence="2" id="KW-0472">Membrane</keyword>
<keyword evidence="5" id="KW-1185">Reference proteome</keyword>
<dbReference type="Pfam" id="PF03793">
    <property type="entry name" value="PASTA"/>
    <property type="match status" value="1"/>
</dbReference>
<feature type="compositionally biased region" description="Low complexity" evidence="1">
    <location>
        <begin position="106"/>
        <end position="125"/>
    </location>
</feature>
<feature type="domain" description="PASTA" evidence="3">
    <location>
        <begin position="289"/>
        <end position="359"/>
    </location>
</feature>
<feature type="transmembrane region" description="Helical" evidence="2">
    <location>
        <begin position="57"/>
        <end position="77"/>
    </location>
</feature>
<reference evidence="4 5" key="1">
    <citation type="submission" date="2019-11" db="EMBL/GenBank/DDBJ databases">
        <authorList>
            <person name="Jiang L.-Q."/>
        </authorList>
    </citation>
    <scope>NUCLEOTIDE SEQUENCE [LARGE SCALE GENOMIC DNA]</scope>
    <source>
        <strain evidence="4 5">YIM 132087</strain>
    </source>
</reference>
<organism evidence="4 5">
    <name type="scientific">Nakamurella alba</name>
    <dbReference type="NCBI Taxonomy" id="2665158"/>
    <lineage>
        <taxon>Bacteria</taxon>
        <taxon>Bacillati</taxon>
        <taxon>Actinomycetota</taxon>
        <taxon>Actinomycetes</taxon>
        <taxon>Nakamurellales</taxon>
        <taxon>Nakamurellaceae</taxon>
        <taxon>Nakamurella</taxon>
    </lineage>
</organism>
<feature type="compositionally biased region" description="Pro residues" evidence="1">
    <location>
        <begin position="126"/>
        <end position="137"/>
    </location>
</feature>
<dbReference type="SMART" id="SM00740">
    <property type="entry name" value="PASTA"/>
    <property type="match status" value="2"/>
</dbReference>
<keyword evidence="2" id="KW-0812">Transmembrane</keyword>
<proteinExistence type="predicted"/>
<feature type="region of interest" description="Disordered" evidence="1">
    <location>
        <begin position="31"/>
        <end position="52"/>
    </location>
</feature>
<dbReference type="Proteomes" id="UP000460221">
    <property type="component" value="Unassembled WGS sequence"/>
</dbReference>
<name>A0A7K1FPZ2_9ACTN</name>
<dbReference type="Gene3D" id="3.30.10.20">
    <property type="match status" value="2"/>
</dbReference>
<gene>
    <name evidence="4" type="ORF">GIS00_15325</name>
</gene>
<evidence type="ECO:0000256" key="2">
    <source>
        <dbReference type="SAM" id="Phobius"/>
    </source>
</evidence>
<feature type="region of interest" description="Disordered" evidence="1">
    <location>
        <begin position="79"/>
        <end position="150"/>
    </location>
</feature>
<feature type="compositionally biased region" description="Gly residues" evidence="1">
    <location>
        <begin position="81"/>
        <end position="93"/>
    </location>
</feature>
<evidence type="ECO:0000313" key="4">
    <source>
        <dbReference type="EMBL" id="MTD15313.1"/>
    </source>
</evidence>
<dbReference type="EMBL" id="WLYK01000005">
    <property type="protein sequence ID" value="MTD15313.1"/>
    <property type="molecule type" value="Genomic_DNA"/>
</dbReference>
<evidence type="ECO:0000259" key="3">
    <source>
        <dbReference type="PROSITE" id="PS51178"/>
    </source>
</evidence>
<dbReference type="InterPro" id="IPR005543">
    <property type="entry name" value="PASTA_dom"/>
</dbReference>
<accession>A0A7K1FPZ2</accession>
<dbReference type="PROSITE" id="PS51178">
    <property type="entry name" value="PASTA"/>
    <property type="match status" value="1"/>
</dbReference>
<evidence type="ECO:0000256" key="1">
    <source>
        <dbReference type="SAM" id="MobiDB-lite"/>
    </source>
</evidence>
<dbReference type="CDD" id="cd06577">
    <property type="entry name" value="PASTA_pknB"/>
    <property type="match status" value="1"/>
</dbReference>
<comment type="caution">
    <text evidence="4">The sequence shown here is derived from an EMBL/GenBank/DDBJ whole genome shotgun (WGS) entry which is preliminary data.</text>
</comment>
<keyword evidence="2" id="KW-1133">Transmembrane helix</keyword>